<dbReference type="PANTHER" id="PTHR35525:SF3">
    <property type="entry name" value="BLL6575 PROTEIN"/>
    <property type="match status" value="1"/>
</dbReference>
<organism evidence="2 3">
    <name type="scientific">Gordonia jinhuaensis</name>
    <dbReference type="NCBI Taxonomy" id="1517702"/>
    <lineage>
        <taxon>Bacteria</taxon>
        <taxon>Bacillati</taxon>
        <taxon>Actinomycetota</taxon>
        <taxon>Actinomycetes</taxon>
        <taxon>Mycobacteriales</taxon>
        <taxon>Gordoniaceae</taxon>
        <taxon>Gordonia</taxon>
    </lineage>
</organism>
<dbReference type="EMBL" id="BMGC01000010">
    <property type="protein sequence ID" value="GGB30854.1"/>
    <property type="molecule type" value="Genomic_DNA"/>
</dbReference>
<proteinExistence type="predicted"/>
<dbReference type="InterPro" id="IPR010852">
    <property type="entry name" value="ABATE"/>
</dbReference>
<evidence type="ECO:0000313" key="3">
    <source>
        <dbReference type="Proteomes" id="UP000621454"/>
    </source>
</evidence>
<dbReference type="Gene3D" id="1.10.3300.10">
    <property type="entry name" value="Jann2411-like domain"/>
    <property type="match status" value="1"/>
</dbReference>
<dbReference type="AlphaFoldDB" id="A0A916T4A9"/>
<dbReference type="InterPro" id="IPR021005">
    <property type="entry name" value="Znf_CGNR"/>
</dbReference>
<accession>A0A916T4A9</accession>
<gene>
    <name evidence="2" type="ORF">GCM10011489_18810</name>
</gene>
<dbReference type="RefSeq" id="WP_188586331.1">
    <property type="nucleotide sequence ID" value="NZ_BMGC01000010.1"/>
</dbReference>
<dbReference type="PANTHER" id="PTHR35525">
    <property type="entry name" value="BLL6575 PROTEIN"/>
    <property type="match status" value="1"/>
</dbReference>
<evidence type="ECO:0000259" key="1">
    <source>
        <dbReference type="Pfam" id="PF11706"/>
    </source>
</evidence>
<name>A0A916T4A9_9ACTN</name>
<comment type="caution">
    <text evidence="2">The sequence shown here is derived from an EMBL/GenBank/DDBJ whole genome shotgun (WGS) entry which is preliminary data.</text>
</comment>
<dbReference type="SUPFAM" id="SSF160904">
    <property type="entry name" value="Jann2411-like"/>
    <property type="match status" value="1"/>
</dbReference>
<evidence type="ECO:0000313" key="2">
    <source>
        <dbReference type="EMBL" id="GGB30854.1"/>
    </source>
</evidence>
<keyword evidence="3" id="KW-1185">Reference proteome</keyword>
<protein>
    <recommendedName>
        <fullName evidence="1">Zinc finger CGNR domain-containing protein</fullName>
    </recommendedName>
</protein>
<sequence>MVEPTIPTDVVESPDQRRRGYPFRSGSVVLDFVATVAKRDIADRELLTSPAALVEWTYVAGLPAITEPVTANDLRAAHDLREALNRLTRCRIRDSSPQPVDVNTVNHHARSLPAHRELTSAGDATVDGAPVDAAAILAVIAIEAVELFGGKTHDRIRLCAGHDCSLYFVDRSRLGNRMWCSMAVCGVKNSSARYRSRRRSPV</sequence>
<reference evidence="2" key="1">
    <citation type="journal article" date="2014" name="Int. J. Syst. Evol. Microbiol.">
        <title>Complete genome sequence of Corynebacterium casei LMG S-19264T (=DSM 44701T), isolated from a smear-ripened cheese.</title>
        <authorList>
            <consortium name="US DOE Joint Genome Institute (JGI-PGF)"/>
            <person name="Walter F."/>
            <person name="Albersmeier A."/>
            <person name="Kalinowski J."/>
            <person name="Ruckert C."/>
        </authorList>
    </citation>
    <scope>NUCLEOTIDE SEQUENCE</scope>
    <source>
        <strain evidence="2">CGMCC 1.12827</strain>
    </source>
</reference>
<reference evidence="2" key="2">
    <citation type="submission" date="2020-09" db="EMBL/GenBank/DDBJ databases">
        <authorList>
            <person name="Sun Q."/>
            <person name="Zhou Y."/>
        </authorList>
    </citation>
    <scope>NUCLEOTIDE SEQUENCE</scope>
    <source>
        <strain evidence="2">CGMCC 1.12827</strain>
    </source>
</reference>
<dbReference type="InterPro" id="IPR023286">
    <property type="entry name" value="ABATE_dom_sf"/>
</dbReference>
<feature type="domain" description="Zinc finger CGNR" evidence="1">
    <location>
        <begin position="155"/>
        <end position="198"/>
    </location>
</feature>
<dbReference type="Pfam" id="PF11706">
    <property type="entry name" value="zf-CGNR"/>
    <property type="match status" value="1"/>
</dbReference>
<dbReference type="Proteomes" id="UP000621454">
    <property type="component" value="Unassembled WGS sequence"/>
</dbReference>
<dbReference type="Pfam" id="PF07336">
    <property type="entry name" value="ABATE"/>
    <property type="match status" value="1"/>
</dbReference>